<protein>
    <recommendedName>
        <fullName evidence="8">EF-hand domain-containing protein</fullName>
    </recommendedName>
</protein>
<dbReference type="GO" id="GO:0005248">
    <property type="term" value="F:voltage-gated sodium channel activity"/>
    <property type="evidence" value="ECO:0007669"/>
    <property type="project" value="TreeGrafter"/>
</dbReference>
<dbReference type="InterPro" id="IPR005821">
    <property type="entry name" value="Ion_trans_dom"/>
</dbReference>
<dbReference type="PANTHER" id="PTHR10037:SF62">
    <property type="entry name" value="SODIUM CHANNEL PROTEIN 60E"/>
    <property type="match status" value="1"/>
</dbReference>
<dbReference type="PROSITE" id="PS00018">
    <property type="entry name" value="EF_HAND_1"/>
    <property type="match status" value="1"/>
</dbReference>
<dbReference type="Gene3D" id="1.20.120.350">
    <property type="entry name" value="Voltage-gated potassium channels. Chain C"/>
    <property type="match status" value="1"/>
</dbReference>
<keyword evidence="3" id="KW-0106">Calcium</keyword>
<dbReference type="Proteomes" id="UP001178507">
    <property type="component" value="Unassembled WGS sequence"/>
</dbReference>
<dbReference type="PANTHER" id="PTHR10037">
    <property type="entry name" value="VOLTAGE-GATED CATION CHANNEL CALCIUM AND SODIUM"/>
    <property type="match status" value="1"/>
</dbReference>
<dbReference type="InterPro" id="IPR018247">
    <property type="entry name" value="EF_Hand_1_Ca_BS"/>
</dbReference>
<dbReference type="AlphaFoldDB" id="A0AA36HQB2"/>
<keyword evidence="2 7" id="KW-0812">Transmembrane</keyword>
<keyword evidence="10" id="KW-1185">Reference proteome</keyword>
<feature type="domain" description="EF-hand" evidence="8">
    <location>
        <begin position="341"/>
        <end position="376"/>
    </location>
</feature>
<feature type="transmembrane region" description="Helical" evidence="7">
    <location>
        <begin position="216"/>
        <end position="239"/>
    </location>
</feature>
<dbReference type="SUPFAM" id="SSF81324">
    <property type="entry name" value="Voltage-gated potassium channels"/>
    <property type="match status" value="1"/>
</dbReference>
<evidence type="ECO:0000256" key="6">
    <source>
        <dbReference type="SAM" id="MobiDB-lite"/>
    </source>
</evidence>
<dbReference type="SMART" id="SM00054">
    <property type="entry name" value="EFh"/>
    <property type="match status" value="2"/>
</dbReference>
<dbReference type="Pfam" id="PF00520">
    <property type="entry name" value="Ion_trans"/>
    <property type="match status" value="1"/>
</dbReference>
<dbReference type="PROSITE" id="PS50222">
    <property type="entry name" value="EF_HAND_2"/>
    <property type="match status" value="1"/>
</dbReference>
<name>A0AA36HQB2_9DINO</name>
<evidence type="ECO:0000259" key="8">
    <source>
        <dbReference type="PROSITE" id="PS50222"/>
    </source>
</evidence>
<comment type="caution">
    <text evidence="9">The sequence shown here is derived from an EMBL/GenBank/DDBJ whole genome shotgun (WGS) entry which is preliminary data.</text>
</comment>
<accession>A0AA36HQB2</accession>
<dbReference type="InterPro" id="IPR027359">
    <property type="entry name" value="Volt_channel_dom_sf"/>
</dbReference>
<evidence type="ECO:0000256" key="7">
    <source>
        <dbReference type="SAM" id="Phobius"/>
    </source>
</evidence>
<dbReference type="SUPFAM" id="SSF47473">
    <property type="entry name" value="EF-hand"/>
    <property type="match status" value="1"/>
</dbReference>
<sequence length="592" mass="67403">MERSSRSARTGSRRESTDRSRRDSLDKSSISESSEEEVKLFPDEREVFRPKVAVAPAPQAIDPDLFTKNKFFCTLSAALALANLIELGLETDYRCHVGKCEAEPVWDLLSQVFTVLPLAENGLRLWEAKPRRFFLGDKTKVKFKLDIVNCLDTLMLFLRILDVWVLSTLQVETGLRLASGFRVVRIGPAVRHWQANKELRELWIVIGAVSETIKTLCWVGVMLIAVIWVFGILMTVSLVDRTSEEFDFTASAWSFEDYWGSVPRSAFSLFQVATRDNWISSLVSPIVKTEPALLIIIGFYFCIGSLALMNSIIAVVVECTLSAARASTEKEDENKQRADALVMNSLRKIFHDGDTDGSGELDLEELHAMVRKHQVRDRLRMLRIPFRDLDLLFTLLDTECTGSVNTDMFFRGCAKLRGPAMACDLHQLSIDLKHNLDRCDLNSERIRQVNESLAMVLDNVDDMDIHIMKCDVDFKDPVLAARQVRPKMSKSDRIRGRWFLPVASNEQSMWMDIDKQAHDKELQLKISMLAPEVPKAADKVQAVREGAQPEPPELPARLKRLEEVRLAQAAEEKVRMNQQIVRKALRKIHRFD</sequence>
<evidence type="ECO:0000256" key="4">
    <source>
        <dbReference type="ARBA" id="ARBA00022989"/>
    </source>
</evidence>
<feature type="region of interest" description="Disordered" evidence="6">
    <location>
        <begin position="1"/>
        <end position="39"/>
    </location>
</feature>
<dbReference type="Gene3D" id="1.10.287.70">
    <property type="match status" value="1"/>
</dbReference>
<feature type="compositionally biased region" description="Basic and acidic residues" evidence="6">
    <location>
        <begin position="12"/>
        <end position="26"/>
    </location>
</feature>
<keyword evidence="5 7" id="KW-0472">Membrane</keyword>
<dbReference type="GO" id="GO:0001518">
    <property type="term" value="C:voltage-gated sodium channel complex"/>
    <property type="evidence" value="ECO:0007669"/>
    <property type="project" value="TreeGrafter"/>
</dbReference>
<dbReference type="InterPro" id="IPR011992">
    <property type="entry name" value="EF-hand-dom_pair"/>
</dbReference>
<reference evidence="9" key="1">
    <citation type="submission" date="2023-08" db="EMBL/GenBank/DDBJ databases">
        <authorList>
            <person name="Chen Y."/>
            <person name="Shah S."/>
            <person name="Dougan E. K."/>
            <person name="Thang M."/>
            <person name="Chan C."/>
        </authorList>
    </citation>
    <scope>NUCLEOTIDE SEQUENCE</scope>
</reference>
<comment type="subcellular location">
    <subcellularLocation>
        <location evidence="1">Membrane</location>
        <topology evidence="1">Multi-pass membrane protein</topology>
    </subcellularLocation>
</comment>
<evidence type="ECO:0000256" key="5">
    <source>
        <dbReference type="ARBA" id="ARBA00023136"/>
    </source>
</evidence>
<dbReference type="EMBL" id="CAUJNA010000153">
    <property type="protein sequence ID" value="CAJ1372727.1"/>
    <property type="molecule type" value="Genomic_DNA"/>
</dbReference>
<evidence type="ECO:0000256" key="3">
    <source>
        <dbReference type="ARBA" id="ARBA00022837"/>
    </source>
</evidence>
<dbReference type="InterPro" id="IPR002048">
    <property type="entry name" value="EF_hand_dom"/>
</dbReference>
<dbReference type="GO" id="GO:0005509">
    <property type="term" value="F:calcium ion binding"/>
    <property type="evidence" value="ECO:0007669"/>
    <property type="project" value="InterPro"/>
</dbReference>
<evidence type="ECO:0000256" key="1">
    <source>
        <dbReference type="ARBA" id="ARBA00004141"/>
    </source>
</evidence>
<evidence type="ECO:0000256" key="2">
    <source>
        <dbReference type="ARBA" id="ARBA00022692"/>
    </source>
</evidence>
<feature type="transmembrane region" description="Helical" evidence="7">
    <location>
        <begin position="292"/>
        <end position="317"/>
    </location>
</feature>
<organism evidence="9 10">
    <name type="scientific">Effrenium voratum</name>
    <dbReference type="NCBI Taxonomy" id="2562239"/>
    <lineage>
        <taxon>Eukaryota</taxon>
        <taxon>Sar</taxon>
        <taxon>Alveolata</taxon>
        <taxon>Dinophyceae</taxon>
        <taxon>Suessiales</taxon>
        <taxon>Symbiodiniaceae</taxon>
        <taxon>Effrenium</taxon>
    </lineage>
</organism>
<dbReference type="Gene3D" id="1.10.238.10">
    <property type="entry name" value="EF-hand"/>
    <property type="match status" value="1"/>
</dbReference>
<gene>
    <name evidence="9" type="ORF">EVOR1521_LOCUS2736</name>
</gene>
<keyword evidence="4 7" id="KW-1133">Transmembrane helix</keyword>
<proteinExistence type="predicted"/>
<evidence type="ECO:0000313" key="9">
    <source>
        <dbReference type="EMBL" id="CAJ1372727.1"/>
    </source>
</evidence>
<evidence type="ECO:0000313" key="10">
    <source>
        <dbReference type="Proteomes" id="UP001178507"/>
    </source>
</evidence>
<dbReference type="InterPro" id="IPR043203">
    <property type="entry name" value="VGCC_Ca_Na"/>
</dbReference>